<dbReference type="AlphaFoldDB" id="A0A3N4I9P6"/>
<sequence>MAANVGAKQFMKKAGKKDPELMVLGGIMVSILGVAGYMMGSKSVTENDTTDVKAVPKSAPWEENATGKGNYKYKYYPEGDTNATPKEAPSALHAVVVPNVTLPKEHHATWNKWGKDV</sequence>
<proteinExistence type="predicted"/>
<evidence type="ECO:0000313" key="2">
    <source>
        <dbReference type="EMBL" id="RPA82782.1"/>
    </source>
</evidence>
<reference evidence="2 3" key="1">
    <citation type="journal article" date="2018" name="Nat. Ecol. Evol.">
        <title>Pezizomycetes genomes reveal the molecular basis of ectomycorrhizal truffle lifestyle.</title>
        <authorList>
            <person name="Murat C."/>
            <person name="Payen T."/>
            <person name="Noel B."/>
            <person name="Kuo A."/>
            <person name="Morin E."/>
            <person name="Chen J."/>
            <person name="Kohler A."/>
            <person name="Krizsan K."/>
            <person name="Balestrini R."/>
            <person name="Da Silva C."/>
            <person name="Montanini B."/>
            <person name="Hainaut M."/>
            <person name="Levati E."/>
            <person name="Barry K.W."/>
            <person name="Belfiori B."/>
            <person name="Cichocki N."/>
            <person name="Clum A."/>
            <person name="Dockter R.B."/>
            <person name="Fauchery L."/>
            <person name="Guy J."/>
            <person name="Iotti M."/>
            <person name="Le Tacon F."/>
            <person name="Lindquist E.A."/>
            <person name="Lipzen A."/>
            <person name="Malagnac F."/>
            <person name="Mello A."/>
            <person name="Molinier V."/>
            <person name="Miyauchi S."/>
            <person name="Poulain J."/>
            <person name="Riccioni C."/>
            <person name="Rubini A."/>
            <person name="Sitrit Y."/>
            <person name="Splivallo R."/>
            <person name="Traeger S."/>
            <person name="Wang M."/>
            <person name="Zifcakova L."/>
            <person name="Wipf D."/>
            <person name="Zambonelli A."/>
            <person name="Paolocci F."/>
            <person name="Nowrousian M."/>
            <person name="Ottonello S."/>
            <person name="Baldrian P."/>
            <person name="Spatafora J.W."/>
            <person name="Henrissat B."/>
            <person name="Nagy L.G."/>
            <person name="Aury J.M."/>
            <person name="Wincker P."/>
            <person name="Grigoriev I.V."/>
            <person name="Bonfante P."/>
            <person name="Martin F.M."/>
        </authorList>
    </citation>
    <scope>NUCLEOTIDE SEQUENCE [LARGE SCALE GENOMIC DNA]</scope>
    <source>
        <strain evidence="2 3">RN42</strain>
    </source>
</reference>
<dbReference type="InterPro" id="IPR039965">
    <property type="entry name" value="C3H7.08c"/>
</dbReference>
<keyword evidence="1" id="KW-0472">Membrane</keyword>
<accession>A0A3N4I9P6</accession>
<gene>
    <name evidence="2" type="ORF">BJ508DRAFT_360997</name>
</gene>
<dbReference type="Proteomes" id="UP000275078">
    <property type="component" value="Unassembled WGS sequence"/>
</dbReference>
<keyword evidence="1" id="KW-1133">Transmembrane helix</keyword>
<name>A0A3N4I9P6_ASCIM</name>
<feature type="transmembrane region" description="Helical" evidence="1">
    <location>
        <begin position="21"/>
        <end position="40"/>
    </location>
</feature>
<evidence type="ECO:0000313" key="3">
    <source>
        <dbReference type="Proteomes" id="UP000275078"/>
    </source>
</evidence>
<dbReference type="PANTHER" id="PTHR40466">
    <property type="entry name" value="EXPRESSED PROTEIN"/>
    <property type="match status" value="1"/>
</dbReference>
<dbReference type="PANTHER" id="PTHR40466:SF1">
    <property type="entry name" value="FUNGAL PROTEIN"/>
    <property type="match status" value="1"/>
</dbReference>
<keyword evidence="1" id="KW-0812">Transmembrane</keyword>
<protein>
    <submittedName>
        <fullName evidence="2">Uncharacterized protein</fullName>
    </submittedName>
</protein>
<dbReference type="OrthoDB" id="3141857at2759"/>
<keyword evidence="3" id="KW-1185">Reference proteome</keyword>
<evidence type="ECO:0000256" key="1">
    <source>
        <dbReference type="SAM" id="Phobius"/>
    </source>
</evidence>
<dbReference type="EMBL" id="ML119669">
    <property type="protein sequence ID" value="RPA82782.1"/>
    <property type="molecule type" value="Genomic_DNA"/>
</dbReference>
<organism evidence="2 3">
    <name type="scientific">Ascobolus immersus RN42</name>
    <dbReference type="NCBI Taxonomy" id="1160509"/>
    <lineage>
        <taxon>Eukaryota</taxon>
        <taxon>Fungi</taxon>
        <taxon>Dikarya</taxon>
        <taxon>Ascomycota</taxon>
        <taxon>Pezizomycotina</taxon>
        <taxon>Pezizomycetes</taxon>
        <taxon>Pezizales</taxon>
        <taxon>Ascobolaceae</taxon>
        <taxon>Ascobolus</taxon>
    </lineage>
</organism>